<protein>
    <submittedName>
        <fullName evidence="1">Uncharacterized protein</fullName>
    </submittedName>
</protein>
<dbReference type="EMBL" id="JBEPTQ010000002">
    <property type="protein sequence ID" value="MET4717694.1"/>
    <property type="molecule type" value="Genomic_DNA"/>
</dbReference>
<keyword evidence="2" id="KW-1185">Reference proteome</keyword>
<dbReference type="Proteomes" id="UP001549291">
    <property type="component" value="Unassembled WGS sequence"/>
</dbReference>
<name>A0ABV2RL92_BRAJP</name>
<organism evidence="1 2">
    <name type="scientific">Bradyrhizobium japonicum</name>
    <dbReference type="NCBI Taxonomy" id="375"/>
    <lineage>
        <taxon>Bacteria</taxon>
        <taxon>Pseudomonadati</taxon>
        <taxon>Pseudomonadota</taxon>
        <taxon>Alphaproteobacteria</taxon>
        <taxon>Hyphomicrobiales</taxon>
        <taxon>Nitrobacteraceae</taxon>
        <taxon>Bradyrhizobium</taxon>
    </lineage>
</organism>
<reference evidence="1 2" key="1">
    <citation type="submission" date="2024-06" db="EMBL/GenBank/DDBJ databases">
        <title>Genomic Encyclopedia of Type Strains, Phase V (KMG-V): Genome sequencing to study the core and pangenomes of soil and plant-associated prokaryotes.</title>
        <authorList>
            <person name="Whitman W."/>
        </authorList>
    </citation>
    <scope>NUCLEOTIDE SEQUENCE [LARGE SCALE GENOMIC DNA]</scope>
    <source>
        <strain evidence="1 2">USDA 160</strain>
    </source>
</reference>
<evidence type="ECO:0000313" key="2">
    <source>
        <dbReference type="Proteomes" id="UP001549291"/>
    </source>
</evidence>
<accession>A0ABV2RL92</accession>
<comment type="caution">
    <text evidence="1">The sequence shown here is derived from an EMBL/GenBank/DDBJ whole genome shotgun (WGS) entry which is preliminary data.</text>
</comment>
<proteinExistence type="predicted"/>
<sequence>MLNSPTDFSALSFALAFSGGPMFDPATTALLRAVLDDVCADISRFETGARAHVASRILQAAAEGNVAPENLKKVGREALRDAPTMWR</sequence>
<evidence type="ECO:0000313" key="1">
    <source>
        <dbReference type="EMBL" id="MET4717694.1"/>
    </source>
</evidence>
<gene>
    <name evidence="1" type="ORF">ABIF63_001800</name>
</gene>